<keyword evidence="4 8" id="KW-0799">Topoisomerase</keyword>
<dbReference type="Gene3D" id="1.10.10.41">
    <property type="entry name" value="Yeast DNA topoisomerase - domain 1"/>
    <property type="match status" value="1"/>
</dbReference>
<dbReference type="InterPro" id="IPR014711">
    <property type="entry name" value="TopoI_cat_a-hlx-sub_euk"/>
</dbReference>
<dbReference type="PANTHER" id="PTHR10290:SF23">
    <property type="entry name" value="DNA TOPOISOMERASE 1 BETA"/>
    <property type="match status" value="1"/>
</dbReference>
<feature type="compositionally biased region" description="Polar residues" evidence="10">
    <location>
        <begin position="172"/>
        <end position="183"/>
    </location>
</feature>
<dbReference type="GO" id="GO:0006265">
    <property type="term" value="P:DNA topological change"/>
    <property type="evidence" value="ECO:0007669"/>
    <property type="project" value="UniProtKB-UniRule"/>
</dbReference>
<keyword evidence="5 8" id="KW-0238">DNA-binding</keyword>
<dbReference type="InterPro" id="IPR051062">
    <property type="entry name" value="Topoisomerase_IB"/>
</dbReference>
<dbReference type="InterPro" id="IPR013034">
    <property type="entry name" value="DNA_topo_DNA_db_N_dom1"/>
</dbReference>
<feature type="compositionally biased region" description="Polar residues" evidence="10">
    <location>
        <begin position="126"/>
        <end position="140"/>
    </location>
</feature>
<dbReference type="GO" id="GO:0003917">
    <property type="term" value="F:DNA topoisomerase type I (single strand cut, ATP-independent) activity"/>
    <property type="evidence" value="ECO:0007669"/>
    <property type="project" value="UniProtKB-UniRule"/>
</dbReference>
<name>A0A4Y7JKG1_PAPSO</name>
<dbReference type="InterPro" id="IPR013030">
    <property type="entry name" value="DNA_topo_DNA_db_N_dom2"/>
</dbReference>
<evidence type="ECO:0000256" key="2">
    <source>
        <dbReference type="ARBA" id="ARBA00004123"/>
    </source>
</evidence>
<comment type="subcellular location">
    <subcellularLocation>
        <location evidence="2">Nucleus</location>
    </subcellularLocation>
</comment>
<keyword evidence="6 8" id="KW-0413">Isomerase</keyword>
<dbReference type="SUPFAM" id="SSF56349">
    <property type="entry name" value="DNA breaking-rejoining enzymes"/>
    <property type="match status" value="1"/>
</dbReference>
<dbReference type="Pfam" id="PF02919">
    <property type="entry name" value="Topoisom_I_N"/>
    <property type="match status" value="1"/>
</dbReference>
<dbReference type="InterPro" id="IPR001631">
    <property type="entry name" value="TopoI"/>
</dbReference>
<keyword evidence="13" id="KW-1185">Reference proteome</keyword>
<dbReference type="STRING" id="3469.A0A4Y7JKG1"/>
<dbReference type="SMART" id="SM00435">
    <property type="entry name" value="TOPEUc"/>
    <property type="match status" value="1"/>
</dbReference>
<gene>
    <name evidence="12" type="ORF">C5167_021994</name>
</gene>
<dbReference type="AlphaFoldDB" id="A0A4Y7JKG1"/>
<dbReference type="FunFam" id="1.10.10.41:FF:000001">
    <property type="entry name" value="DNA topoisomerase I"/>
    <property type="match status" value="1"/>
</dbReference>
<dbReference type="InterPro" id="IPR018521">
    <property type="entry name" value="TopoIB_AS"/>
</dbReference>
<reference evidence="12 13" key="1">
    <citation type="journal article" date="2018" name="Science">
        <title>The opium poppy genome and morphinan production.</title>
        <authorList>
            <person name="Guo L."/>
            <person name="Winzer T."/>
            <person name="Yang X."/>
            <person name="Li Y."/>
            <person name="Ning Z."/>
            <person name="He Z."/>
            <person name="Teodor R."/>
            <person name="Lu Y."/>
            <person name="Bowser T.A."/>
            <person name="Graham I.A."/>
            <person name="Ye K."/>
        </authorList>
    </citation>
    <scope>NUCLEOTIDE SEQUENCE [LARGE SCALE GENOMIC DNA]</scope>
    <source>
        <strain evidence="13">cv. HN1</strain>
        <tissue evidence="12">Leaves</tissue>
    </source>
</reference>
<dbReference type="Gene3D" id="1.10.132.10">
    <property type="match status" value="1"/>
</dbReference>
<feature type="region of interest" description="Disordered" evidence="10">
    <location>
        <begin position="172"/>
        <end position="193"/>
    </location>
</feature>
<comment type="similarity">
    <text evidence="3 8 9">Belongs to the type IB topoisomerase family.</text>
</comment>
<dbReference type="EC" id="5.6.2.1" evidence="9"/>
<dbReference type="PROSITE" id="PS52038">
    <property type="entry name" value="TOPO_IB_2"/>
    <property type="match status" value="1"/>
</dbReference>
<dbReference type="InterPro" id="IPR013499">
    <property type="entry name" value="TopoI_euk"/>
</dbReference>
<evidence type="ECO:0000256" key="4">
    <source>
        <dbReference type="ARBA" id="ARBA00023029"/>
    </source>
</evidence>
<evidence type="ECO:0000256" key="7">
    <source>
        <dbReference type="ARBA" id="ARBA00023242"/>
    </source>
</evidence>
<dbReference type="InterPro" id="IPR008336">
    <property type="entry name" value="TopoI_DNA-bd_euk"/>
</dbReference>
<dbReference type="FunFam" id="3.90.15.10:FF:000003">
    <property type="entry name" value="DNA topoisomerase I"/>
    <property type="match status" value="1"/>
</dbReference>
<dbReference type="InterPro" id="IPR025834">
    <property type="entry name" value="TopoI_C_dom"/>
</dbReference>
<dbReference type="GO" id="GO:0005694">
    <property type="term" value="C:chromosome"/>
    <property type="evidence" value="ECO:0007669"/>
    <property type="project" value="InterPro"/>
</dbReference>
<accession>A0A4Y7JKG1</accession>
<dbReference type="OMA" id="KFKDNFW"/>
<dbReference type="EMBL" id="CM010719">
    <property type="protein sequence ID" value="RZC60239.1"/>
    <property type="molecule type" value="Genomic_DNA"/>
</dbReference>
<organism evidence="12 13">
    <name type="scientific">Papaver somniferum</name>
    <name type="common">Opium poppy</name>
    <dbReference type="NCBI Taxonomy" id="3469"/>
    <lineage>
        <taxon>Eukaryota</taxon>
        <taxon>Viridiplantae</taxon>
        <taxon>Streptophyta</taxon>
        <taxon>Embryophyta</taxon>
        <taxon>Tracheophyta</taxon>
        <taxon>Spermatophyta</taxon>
        <taxon>Magnoliopsida</taxon>
        <taxon>Ranunculales</taxon>
        <taxon>Papaveraceae</taxon>
        <taxon>Papaveroideae</taxon>
        <taxon>Papaver</taxon>
    </lineage>
</organism>
<evidence type="ECO:0000256" key="1">
    <source>
        <dbReference type="ARBA" id="ARBA00000213"/>
    </source>
</evidence>
<dbReference type="Gene3D" id="3.90.15.10">
    <property type="entry name" value="Topoisomerase I, Chain A, domain 3"/>
    <property type="match status" value="1"/>
</dbReference>
<evidence type="ECO:0000256" key="9">
    <source>
        <dbReference type="RuleBase" id="RU365101"/>
    </source>
</evidence>
<dbReference type="CDD" id="cd00659">
    <property type="entry name" value="Topo_IB_C"/>
    <property type="match status" value="1"/>
</dbReference>
<evidence type="ECO:0000256" key="10">
    <source>
        <dbReference type="SAM" id="MobiDB-lite"/>
    </source>
</evidence>
<dbReference type="FunFam" id="1.10.132.10:FF:000002">
    <property type="entry name" value="DNA topoisomerase I"/>
    <property type="match status" value="1"/>
</dbReference>
<dbReference type="Proteomes" id="UP000316621">
    <property type="component" value="Chromosome 5"/>
</dbReference>
<dbReference type="InterPro" id="IPR036202">
    <property type="entry name" value="TopoI_DNA-bd_euk_N_sf"/>
</dbReference>
<keyword evidence="7" id="KW-0539">Nucleus</keyword>
<dbReference type="SUPFAM" id="SSF56741">
    <property type="entry name" value="Eukaryotic DNA topoisomerase I, N-terminal DNA-binding fragment"/>
    <property type="match status" value="1"/>
</dbReference>
<dbReference type="InterPro" id="IPR013500">
    <property type="entry name" value="TopoI_cat_euk"/>
</dbReference>
<feature type="compositionally biased region" description="Acidic residues" evidence="10">
    <location>
        <begin position="184"/>
        <end position="193"/>
    </location>
</feature>
<dbReference type="Gene3D" id="2.170.11.10">
    <property type="entry name" value="DNA Topoisomerase I, domain 2"/>
    <property type="match status" value="1"/>
</dbReference>
<evidence type="ECO:0000256" key="5">
    <source>
        <dbReference type="ARBA" id="ARBA00023125"/>
    </source>
</evidence>
<protein>
    <recommendedName>
        <fullName evidence="9">DNA topoisomerase I</fullName>
        <ecNumber evidence="9">5.6.2.1</ecNumber>
    </recommendedName>
    <alternativeName>
        <fullName evidence="9">DNA topoisomerase 1</fullName>
    </alternativeName>
</protein>
<dbReference type="GO" id="GO:0005730">
    <property type="term" value="C:nucleolus"/>
    <property type="evidence" value="ECO:0007669"/>
    <property type="project" value="TreeGrafter"/>
</dbReference>
<dbReference type="Pfam" id="PF14370">
    <property type="entry name" value="Topo_C_assoc"/>
    <property type="match status" value="1"/>
</dbReference>
<feature type="active site" description="O-(3'-phospho-DNA)-tyrosine intermediate" evidence="8">
    <location>
        <position position="776"/>
    </location>
</feature>
<sequence length="817" mass="93240">MHDYDDDSDGPIIFKRRKTTATTTTADSKHEYGSKMTKTTTTSDSSGMVPPVLPSGSNNKSKQFSDSRFRYIGEENSKLMNEDKMNLTSLFQLRRPSSNVDSKHEYDSKMMTTTTSDSGMVVSPSVLPSGSNKSKQSQVGGDSRFPYTVEENSKLMDEDKMNLTSLFQLPSSSDSIKQVSETANTDDQDDEEDNLTLIERKEKLEEDNLTLAERKEKLEAASALGRISKTKIAAKKVTSSSLKCASKKIIKSRSKSTNLHLNSGAGKKWTTFAHNGIVLPPPYKPHGVKMLYNGEQVELTPEQEEVATMFAVMKDTEFAAKPKFIENFMNDWRVILGKEHVIKKFHLCDFTPIYDWHQNEKDKKKQLSALERKALKEEKLKEDERYMWAFVDGKKEKVGNFRVEPPGLFRGRGEHPKMGKLKRRIRPDEITINIGKGEPVPECPIPNERWKEVKHDNTVTWLAFWKNPIDPKAFKYVFLDDTSSWKGQSDKDKYEKARLLKDYILDIRANYRKDFRNKDLMKQQISVAAYLIDMLALRAGNEKDDDEADTVGCCTLKVENVSLVPQTNKLEINFLGKDSIKYENTVEVDPLVYKAIGEFKKGKNTGEELFDKLDTYKLNAHLKELMPGLTAKVFRTYNASITLDKLLNSEIMNRNVAEKVVVYNRANKEVAKLCNHQRSEPKSHGAQMLKLRDNIVKLKGVLDGLETNLHRVRKGKAPLQLDADDGKPKKNFTPEMYGGLQRKIKLTLDKIEKTERDMDLKKELKTTALGTSKTNYLDPRISVAWCKRHEVPIEKIFNKSLLAKFAWAMDVDPSFRF</sequence>
<evidence type="ECO:0000313" key="12">
    <source>
        <dbReference type="EMBL" id="RZC60239.1"/>
    </source>
</evidence>
<evidence type="ECO:0000256" key="3">
    <source>
        <dbReference type="ARBA" id="ARBA00006645"/>
    </source>
</evidence>
<evidence type="ECO:0000256" key="6">
    <source>
        <dbReference type="ARBA" id="ARBA00023235"/>
    </source>
</evidence>
<evidence type="ECO:0000259" key="11">
    <source>
        <dbReference type="SMART" id="SM00435"/>
    </source>
</evidence>
<feature type="compositionally biased region" description="Low complexity" evidence="10">
    <location>
        <begin position="34"/>
        <end position="48"/>
    </location>
</feature>
<dbReference type="InterPro" id="IPR011010">
    <property type="entry name" value="DNA_brk_join_enz"/>
</dbReference>
<feature type="domain" description="DNA topoisomerase I eukaryotic-type" evidence="11">
    <location>
        <begin position="408"/>
        <end position="790"/>
    </location>
</feature>
<dbReference type="Pfam" id="PF01028">
    <property type="entry name" value="Topoisom_I"/>
    <property type="match status" value="1"/>
</dbReference>
<comment type="catalytic activity">
    <reaction evidence="1 8 9">
        <text>ATP-independent breakage of single-stranded DNA, followed by passage and rejoining.</text>
        <dbReference type="EC" id="5.6.2.1"/>
    </reaction>
</comment>
<dbReference type="Gramene" id="RZC60239">
    <property type="protein sequence ID" value="RZC60239"/>
    <property type="gene ID" value="C5167_021994"/>
</dbReference>
<comment type="function">
    <text evidence="9">Releases the supercoiling and torsional tension of DNA introduced during the DNA replication and transcription by transiently cleaving and rejoining one strand of the DNA duplex. Introduces a single-strand break via transesterification at the specific target site 5'-[CT]CCTTp site in duplex DNA. The scissile phosphodiester is attacked by the catalytic tyrosine of the enzyme, resulting in the formation of a DNA-(3'-phosphotyrosyl)-enzyme intermediate and the expulsion of a 5'-OH DNA strand. The free DNA strand then undergoes passage around the unbroken strand thus removing DNA supercoils. Finally, in the religation step, the DNA 5'-OH attacks the covalent intermediate to expel the active-site tyrosine and restore the DNA phosphodiester backbone.</text>
</comment>
<dbReference type="PROSITE" id="PS00176">
    <property type="entry name" value="TOPO_IB_1"/>
    <property type="match status" value="1"/>
</dbReference>
<feature type="region of interest" description="Disordered" evidence="10">
    <location>
        <begin position="1"/>
        <end position="64"/>
    </location>
</feature>
<dbReference type="GO" id="GO:0003677">
    <property type="term" value="F:DNA binding"/>
    <property type="evidence" value="ECO:0007669"/>
    <property type="project" value="UniProtKB-UniRule"/>
</dbReference>
<dbReference type="PRINTS" id="PR00416">
    <property type="entry name" value="EUTPISMRASEI"/>
</dbReference>
<feature type="region of interest" description="Disordered" evidence="10">
    <location>
        <begin position="126"/>
        <end position="145"/>
    </location>
</feature>
<dbReference type="InterPro" id="IPR014727">
    <property type="entry name" value="TopoI_cat_a/b-sub_euk"/>
</dbReference>
<dbReference type="GO" id="GO:0006260">
    <property type="term" value="P:DNA replication"/>
    <property type="evidence" value="ECO:0007669"/>
    <property type="project" value="TreeGrafter"/>
</dbReference>
<evidence type="ECO:0000256" key="8">
    <source>
        <dbReference type="PROSITE-ProRule" id="PRU01382"/>
    </source>
</evidence>
<proteinExistence type="inferred from homology"/>
<evidence type="ECO:0000313" key="13">
    <source>
        <dbReference type="Proteomes" id="UP000316621"/>
    </source>
</evidence>
<dbReference type="PANTHER" id="PTHR10290">
    <property type="entry name" value="DNA TOPOISOMERASE I"/>
    <property type="match status" value="1"/>
</dbReference>
<dbReference type="GO" id="GO:0007059">
    <property type="term" value="P:chromosome segregation"/>
    <property type="evidence" value="ECO:0007669"/>
    <property type="project" value="TreeGrafter"/>
</dbReference>